<accession>A0A852TVA3</accession>
<dbReference type="SMART" id="SM00487">
    <property type="entry name" value="DEXDc"/>
    <property type="match status" value="1"/>
</dbReference>
<name>A0A852TVA3_9ACTN</name>
<dbReference type="RefSeq" id="WP_179642189.1">
    <property type="nucleotide sequence ID" value="NZ_BAAAYY010000024.1"/>
</dbReference>
<evidence type="ECO:0000256" key="1">
    <source>
        <dbReference type="ARBA" id="ARBA00022741"/>
    </source>
</evidence>
<keyword evidence="1" id="KW-0547">Nucleotide-binding</keyword>
<dbReference type="PANTHER" id="PTHR47957:SF3">
    <property type="entry name" value="ATP-DEPENDENT HELICASE HRQ1"/>
    <property type="match status" value="1"/>
</dbReference>
<dbReference type="Gene3D" id="3.40.50.300">
    <property type="entry name" value="P-loop containing nucleotide triphosphate hydrolases"/>
    <property type="match status" value="2"/>
</dbReference>
<dbReference type="InterPro" id="IPR027417">
    <property type="entry name" value="P-loop_NTPase"/>
</dbReference>
<protein>
    <recommendedName>
        <fullName evidence="7">DEAD/DEAH box helicase</fullName>
    </recommendedName>
</protein>
<dbReference type="InterPro" id="IPR011545">
    <property type="entry name" value="DEAD/DEAH_box_helicase_dom"/>
</dbReference>
<evidence type="ECO:0000256" key="2">
    <source>
        <dbReference type="ARBA" id="ARBA00022840"/>
    </source>
</evidence>
<dbReference type="Pfam" id="PF09369">
    <property type="entry name" value="MZB"/>
    <property type="match status" value="1"/>
</dbReference>
<dbReference type="PROSITE" id="PS51194">
    <property type="entry name" value="HELICASE_CTER"/>
    <property type="match status" value="1"/>
</dbReference>
<dbReference type="GO" id="GO:0006289">
    <property type="term" value="P:nucleotide-excision repair"/>
    <property type="evidence" value="ECO:0007669"/>
    <property type="project" value="TreeGrafter"/>
</dbReference>
<dbReference type="PANTHER" id="PTHR47957">
    <property type="entry name" value="ATP-DEPENDENT HELICASE HRQ1"/>
    <property type="match status" value="1"/>
</dbReference>
<dbReference type="InterPro" id="IPR001650">
    <property type="entry name" value="Helicase_C-like"/>
</dbReference>
<evidence type="ECO:0008006" key="7">
    <source>
        <dbReference type="Google" id="ProtNLM"/>
    </source>
</evidence>
<keyword evidence="6" id="KW-1185">Reference proteome</keyword>
<dbReference type="GO" id="GO:0003676">
    <property type="term" value="F:nucleic acid binding"/>
    <property type="evidence" value="ECO:0007669"/>
    <property type="project" value="InterPro"/>
</dbReference>
<dbReference type="InterPro" id="IPR014001">
    <property type="entry name" value="Helicase_ATP-bd"/>
</dbReference>
<evidence type="ECO:0000313" key="6">
    <source>
        <dbReference type="Proteomes" id="UP000589036"/>
    </source>
</evidence>
<organism evidence="5 6">
    <name type="scientific">Spinactinospora alkalitolerans</name>
    <dbReference type="NCBI Taxonomy" id="687207"/>
    <lineage>
        <taxon>Bacteria</taxon>
        <taxon>Bacillati</taxon>
        <taxon>Actinomycetota</taxon>
        <taxon>Actinomycetes</taxon>
        <taxon>Streptosporangiales</taxon>
        <taxon>Nocardiopsidaceae</taxon>
        <taxon>Spinactinospora</taxon>
    </lineage>
</organism>
<dbReference type="PROSITE" id="PS51192">
    <property type="entry name" value="HELICASE_ATP_BIND_1"/>
    <property type="match status" value="1"/>
</dbReference>
<keyword evidence="2" id="KW-0067">ATP-binding</keyword>
<gene>
    <name evidence="5" type="ORF">HDA32_001144</name>
</gene>
<comment type="caution">
    <text evidence="5">The sequence shown here is derived from an EMBL/GenBank/DDBJ whole genome shotgun (WGS) entry which is preliminary data.</text>
</comment>
<dbReference type="Pfam" id="PF00270">
    <property type="entry name" value="DEAD"/>
    <property type="match status" value="1"/>
</dbReference>
<reference evidence="5 6" key="1">
    <citation type="submission" date="2020-07" db="EMBL/GenBank/DDBJ databases">
        <title>Sequencing the genomes of 1000 actinobacteria strains.</title>
        <authorList>
            <person name="Klenk H.-P."/>
        </authorList>
    </citation>
    <scope>NUCLEOTIDE SEQUENCE [LARGE SCALE GENOMIC DNA]</scope>
    <source>
        <strain evidence="5 6">CXB654</strain>
    </source>
</reference>
<dbReference type="SMART" id="SM00490">
    <property type="entry name" value="HELICc"/>
    <property type="match status" value="1"/>
</dbReference>
<feature type="domain" description="Helicase ATP-binding" evidence="3">
    <location>
        <begin position="100"/>
        <end position="312"/>
    </location>
</feature>
<evidence type="ECO:0000259" key="3">
    <source>
        <dbReference type="PROSITE" id="PS51192"/>
    </source>
</evidence>
<dbReference type="GO" id="GO:0036297">
    <property type="term" value="P:interstrand cross-link repair"/>
    <property type="evidence" value="ECO:0007669"/>
    <property type="project" value="TreeGrafter"/>
</dbReference>
<dbReference type="EMBL" id="JACCCC010000001">
    <property type="protein sequence ID" value="NYE46024.1"/>
    <property type="molecule type" value="Genomic_DNA"/>
</dbReference>
<dbReference type="GO" id="GO:0005524">
    <property type="term" value="F:ATP binding"/>
    <property type="evidence" value="ECO:0007669"/>
    <property type="project" value="UniProtKB-KW"/>
</dbReference>
<proteinExistence type="predicted"/>
<dbReference type="InterPro" id="IPR018973">
    <property type="entry name" value="MZB"/>
</dbReference>
<dbReference type="Pfam" id="PF00271">
    <property type="entry name" value="Helicase_C"/>
    <property type="match status" value="1"/>
</dbReference>
<feature type="domain" description="Helicase C-terminal" evidence="4">
    <location>
        <begin position="916"/>
        <end position="1067"/>
    </location>
</feature>
<dbReference type="Proteomes" id="UP000589036">
    <property type="component" value="Unassembled WGS sequence"/>
</dbReference>
<dbReference type="SUPFAM" id="SSF52540">
    <property type="entry name" value="P-loop containing nucleoside triphosphate hydrolases"/>
    <property type="match status" value="2"/>
</dbReference>
<sequence>MTVPLDTLATSELITTTYRRYLRSLLPVRDPAIAQALDHQVSTSALLSKGPFLEATPPYLTGATLRQLIDEEVLHPGFARLFSEELPGDRPLYLHQEHAIRKAARGRNLVVATGTGSGKTESFLLPILNELSRQHDAGELGPGVRAILLYPMNALANDQLKRLRLLLKDTPHITFGRYTGDTHERPDRAREEFRSLHPDQPLLENELISRVEMRKTPPHLLLTNYAMLEYLLLRPADLDLFEGEHAGHWRFIALDEAHVYDGAKAAEVAMLLRRLRDRVAPGTALQCIATSATVGDDGEKATAFAQRLFTEPLEWMEGDPDRQDLIGAARRKDAPEHTWGPLAAAEYARIADSGNPEEQLLVAAGRHGRQARSAFSVLAQERRMAAMRTLLENDGPRTLQDVAQRLFYEVPDADPALDETQQVRTVAALVALGSRIHDDEGTPLLSARYHLFARASEGAFTCLSESGPHVALARHEICPDCSAAVFEFGSCQRCGDVYLVGTVRPEEGASLFRPQNGLQERPQWLNLGGEAEIVDDDDDTLEPPQQAVRSMEYHLCVSCGALGKTPVVRCAASCAGKRLRRVWAMRSGNAGVSGCRGCGARSTNIIRRFESGNDAAAAVIATALYQALPEDADTTVADRPGGGRKLLMFSDSRQDAAFFAPYLESTYQKVQHRSLILAGLHAGHTPGNEFWTDDLIEHTTTAAAKAGLFRRRTSRQDRAKQAARWVMRELVATDERQSLEGRGLLRVGMDRPEEAPPASGIGAELGLDAMETWDLLSELVRTLRQQGALTMPENVDPRDEIFAPRLGPVYARESGADRARKVLSWMPTKGDNRRLNYIRRLLKTLGASVEPTTVLQQCWRFLRDTRDGWLVGGRDHRSGLVYQVDFTYLVPEPVTAETRLYRCDRCKRFAPVSVRGVCQTINCEGALVRYTAPAPEQDEDHYRRLYRGLSPVRLRAMEHTAQWSNQRAAEIQQEFIRGDVNALSCSTTFELGVDVGELQSVLLRNMPPTTANYVQRAGRAGRRASSAALAVTYARRRAHDLFRYQDPREMIAGAVRAPFVPLGNERIDRRHAHSVALAAFLRYHSPVETWTTAGAFFLPGEDGSSAPVERVAAYLDSVPDELTEALSRVLEPSVAEEIGLASGQWAKDLCALLEDVRREITEDVQDFERQRVEAFEARRDGLAARFLRTVNTIKNRPLLNYLATKNVLPKYGFPVDTVELRTYFAQEGRDLELARDLTSAIYEYAPGSSVIAGGKRWTSGGVYRLPGRELLSRYYAVCDSCGYYQESSQKIDPVCASCGAQRRGVQKHYCVPEFGFVADSSVGEAGETPPVRSWIGATHVLRLAADPSEFAWPMRDGGTIRCRSGSRGELVAVSEGVGRAGYLICDRCGRGLSGSAHRDPPKEHDHLFRNQTCTGRLAPYSLAHRYQTDLVEVSFDGRLERGAMPETARSSLLYALLEGASSALEISRDDIGGSLYRRAEGETTLVIFDTVPGGAGGSRRIAESFDLVAAEAMRRMRDCDCGYETSCYGCLRNYRNQTVHDRLQRGTALEVLEALIGG</sequence>
<evidence type="ECO:0000259" key="4">
    <source>
        <dbReference type="PROSITE" id="PS51194"/>
    </source>
</evidence>
<dbReference type="GO" id="GO:0043138">
    <property type="term" value="F:3'-5' DNA helicase activity"/>
    <property type="evidence" value="ECO:0007669"/>
    <property type="project" value="TreeGrafter"/>
</dbReference>
<evidence type="ECO:0000313" key="5">
    <source>
        <dbReference type="EMBL" id="NYE46024.1"/>
    </source>
</evidence>